<dbReference type="PRINTS" id="PR00081">
    <property type="entry name" value="GDHRDH"/>
</dbReference>
<gene>
    <name evidence="2" type="ORF">OB69_12525</name>
</gene>
<organism evidence="2 3">
    <name type="scientific">Roseivirga seohaensis subsp. aquiponti</name>
    <dbReference type="NCBI Taxonomy" id="1566026"/>
    <lineage>
        <taxon>Bacteria</taxon>
        <taxon>Pseudomonadati</taxon>
        <taxon>Bacteroidota</taxon>
        <taxon>Cytophagia</taxon>
        <taxon>Cytophagales</taxon>
        <taxon>Roseivirgaceae</taxon>
        <taxon>Roseivirga</taxon>
    </lineage>
</organism>
<proteinExistence type="inferred from homology"/>
<dbReference type="OrthoDB" id="9804104at2"/>
<dbReference type="PRINTS" id="PR00080">
    <property type="entry name" value="SDRFAMILY"/>
</dbReference>
<dbReference type="InterPro" id="IPR020904">
    <property type="entry name" value="Sc_DH/Rdtase_CS"/>
</dbReference>
<dbReference type="Proteomes" id="UP000036908">
    <property type="component" value="Unassembled WGS sequence"/>
</dbReference>
<dbReference type="PANTHER" id="PTHR43943:SF2">
    <property type="entry name" value="DEHYDROGENASE_REDUCTASE 4"/>
    <property type="match status" value="1"/>
</dbReference>
<dbReference type="FunFam" id="3.40.50.720:FF:000084">
    <property type="entry name" value="Short-chain dehydrogenase reductase"/>
    <property type="match status" value="1"/>
</dbReference>
<evidence type="ECO:0000313" key="3">
    <source>
        <dbReference type="Proteomes" id="UP000036908"/>
    </source>
</evidence>
<keyword evidence="3" id="KW-1185">Reference proteome</keyword>
<comment type="caution">
    <text evidence="2">The sequence shown here is derived from an EMBL/GenBank/DDBJ whole genome shotgun (WGS) entry which is preliminary data.</text>
</comment>
<dbReference type="EMBL" id="JSVA01000014">
    <property type="protein sequence ID" value="KOF02255.1"/>
    <property type="molecule type" value="Genomic_DNA"/>
</dbReference>
<reference evidence="3" key="1">
    <citation type="submission" date="2014-11" db="EMBL/GenBank/DDBJ databases">
        <title>Genome sequencing of Roseivirga sp. D-25.</title>
        <authorList>
            <person name="Selvaratnam C."/>
            <person name="Thevarajoo S."/>
            <person name="Goh K.M."/>
            <person name="Eee R."/>
            <person name="Chan K.-G."/>
            <person name="Chong C.S."/>
        </authorList>
    </citation>
    <scope>NUCLEOTIDE SEQUENCE [LARGE SCALE GENOMIC DNA]</scope>
    <source>
        <strain evidence="3">D-25</strain>
    </source>
</reference>
<evidence type="ECO:0000256" key="1">
    <source>
        <dbReference type="ARBA" id="ARBA00006484"/>
    </source>
</evidence>
<sequence>MQISEKFELKGKVAIITGASKGIGKFTAMALAQQGATVVVSSRKLEAVAEVAEEFKSKGLEAVAFPCHMGDDEQIKALVDSTIKNLGGIDIIVNNAAANPVFGPVQEAGDDAFDKIMDVNVKGPLNLAKYAYESMKSRGGGSVINISSIEGITPGHGLGLYSVSKAALIQLTKVLAREWGRDNIRANAICPGLIDTKFSEALTSNEKIMKVVMMKQALPMLAQPEDIAGLALFLASDASKFVTGAVISADGGYTV</sequence>
<dbReference type="InterPro" id="IPR036291">
    <property type="entry name" value="NAD(P)-bd_dom_sf"/>
</dbReference>
<dbReference type="PROSITE" id="PS00061">
    <property type="entry name" value="ADH_SHORT"/>
    <property type="match status" value="1"/>
</dbReference>
<name>A0A0L8AJB1_9BACT</name>
<comment type="similarity">
    <text evidence="1">Belongs to the short-chain dehydrogenases/reductases (SDR) family.</text>
</comment>
<dbReference type="Gene3D" id="3.40.50.720">
    <property type="entry name" value="NAD(P)-binding Rossmann-like Domain"/>
    <property type="match status" value="1"/>
</dbReference>
<dbReference type="AlphaFoldDB" id="A0A0L8AJB1"/>
<dbReference type="NCBIfam" id="NF005559">
    <property type="entry name" value="PRK07231.1"/>
    <property type="match status" value="1"/>
</dbReference>
<protein>
    <submittedName>
        <fullName evidence="2">Short-chain dehydrogenase</fullName>
    </submittedName>
</protein>
<dbReference type="SUPFAM" id="SSF51735">
    <property type="entry name" value="NAD(P)-binding Rossmann-fold domains"/>
    <property type="match status" value="1"/>
</dbReference>
<dbReference type="PANTHER" id="PTHR43943">
    <property type="entry name" value="DEHYDROGENASE/REDUCTASE (SDR FAMILY) MEMBER 4"/>
    <property type="match status" value="1"/>
</dbReference>
<evidence type="ECO:0000313" key="2">
    <source>
        <dbReference type="EMBL" id="KOF02255.1"/>
    </source>
</evidence>
<dbReference type="CDD" id="cd05233">
    <property type="entry name" value="SDR_c"/>
    <property type="match status" value="1"/>
</dbReference>
<dbReference type="InterPro" id="IPR002347">
    <property type="entry name" value="SDR_fam"/>
</dbReference>
<dbReference type="Pfam" id="PF13561">
    <property type="entry name" value="adh_short_C2"/>
    <property type="match status" value="1"/>
</dbReference>
<accession>A0A0L8AJB1</accession>
<dbReference type="PATRIC" id="fig|1566026.4.peg.799"/>